<evidence type="ECO:0000313" key="13">
    <source>
        <dbReference type="Proteomes" id="UP000054937"/>
    </source>
</evidence>
<proteinExistence type="inferred from homology"/>
<dbReference type="Gene3D" id="4.10.1060.10">
    <property type="entry name" value="Zinc finger, RanBP2-type"/>
    <property type="match status" value="1"/>
</dbReference>
<dbReference type="OMA" id="TGKHQQK"/>
<dbReference type="GO" id="GO:0005737">
    <property type="term" value="C:cytoplasm"/>
    <property type="evidence" value="ECO:0007669"/>
    <property type="project" value="UniProtKB-SubCell"/>
</dbReference>
<dbReference type="SUPFAM" id="SSF90209">
    <property type="entry name" value="Ran binding protein zinc finger-like"/>
    <property type="match status" value="1"/>
</dbReference>
<dbReference type="GO" id="GO:0006281">
    <property type="term" value="P:DNA repair"/>
    <property type="evidence" value="ECO:0007669"/>
    <property type="project" value="InterPro"/>
</dbReference>
<feature type="region of interest" description="Disordered" evidence="10">
    <location>
        <begin position="1077"/>
        <end position="1112"/>
    </location>
</feature>
<evidence type="ECO:0000259" key="11">
    <source>
        <dbReference type="PROSITE" id="PS50199"/>
    </source>
</evidence>
<reference evidence="12 13" key="1">
    <citation type="journal article" date="2015" name="Sci. Rep.">
        <title>Genome of the facultative scuticociliatosis pathogen Pseudocohnilembus persalinus provides insight into its virulence through horizontal gene transfer.</title>
        <authorList>
            <person name="Xiong J."/>
            <person name="Wang G."/>
            <person name="Cheng J."/>
            <person name="Tian M."/>
            <person name="Pan X."/>
            <person name="Warren A."/>
            <person name="Jiang C."/>
            <person name="Yuan D."/>
            <person name="Miao W."/>
        </authorList>
    </citation>
    <scope>NUCLEOTIDE SEQUENCE [LARGE SCALE GENOMIC DNA]</scope>
    <source>
        <strain evidence="12">36N120E</strain>
    </source>
</reference>
<name>A0A0V0QUE4_PSEPJ</name>
<gene>
    <name evidence="12" type="ORF">PPERSA_03784</name>
</gene>
<dbReference type="GO" id="GO:0005730">
    <property type="term" value="C:nucleolus"/>
    <property type="evidence" value="ECO:0007669"/>
    <property type="project" value="TreeGrafter"/>
</dbReference>
<dbReference type="Gene3D" id="3.30.2170.10">
    <property type="entry name" value="archaeoglobus fulgidus dsm 4304 superfamily"/>
    <property type="match status" value="1"/>
</dbReference>
<dbReference type="PROSITE" id="PS01358">
    <property type="entry name" value="ZF_RANBP2_1"/>
    <property type="match status" value="1"/>
</dbReference>
<protein>
    <recommendedName>
        <fullName evidence="11">RanBP2-type domain-containing protein</fullName>
    </recommendedName>
</protein>
<dbReference type="InterPro" id="IPR008912">
    <property type="entry name" value="Uncharacterised_CoxE"/>
</dbReference>
<evidence type="ECO:0000256" key="5">
    <source>
        <dbReference type="ARBA" id="ARBA00022759"/>
    </source>
</evidence>
<dbReference type="InParanoid" id="A0A0V0QUE4"/>
<evidence type="ECO:0000256" key="4">
    <source>
        <dbReference type="ARBA" id="ARBA00022723"/>
    </source>
</evidence>
<organism evidence="12 13">
    <name type="scientific">Pseudocohnilembus persalinus</name>
    <name type="common">Ciliate</name>
    <dbReference type="NCBI Taxonomy" id="266149"/>
    <lineage>
        <taxon>Eukaryota</taxon>
        <taxon>Sar</taxon>
        <taxon>Alveolata</taxon>
        <taxon>Ciliophora</taxon>
        <taxon>Intramacronucleata</taxon>
        <taxon>Oligohymenophorea</taxon>
        <taxon>Scuticociliatia</taxon>
        <taxon>Philasterida</taxon>
        <taxon>Pseudocohnilembidae</taxon>
        <taxon>Pseudocohnilembus</taxon>
    </lineage>
</organism>
<keyword evidence="8" id="KW-0862">Zinc</keyword>
<evidence type="ECO:0000256" key="9">
    <source>
        <dbReference type="PROSITE-ProRule" id="PRU00322"/>
    </source>
</evidence>
<evidence type="ECO:0000256" key="1">
    <source>
        <dbReference type="ARBA" id="ARBA00004496"/>
    </source>
</evidence>
<evidence type="ECO:0000256" key="6">
    <source>
        <dbReference type="ARBA" id="ARBA00022771"/>
    </source>
</evidence>
<accession>A0A0V0QUE4</accession>
<dbReference type="Gene3D" id="3.40.50.410">
    <property type="entry name" value="von Willebrand factor, type A domain"/>
    <property type="match status" value="1"/>
</dbReference>
<dbReference type="OrthoDB" id="295145at2759"/>
<dbReference type="InterPro" id="IPR007581">
    <property type="entry name" value="Endonuclease-V"/>
</dbReference>
<dbReference type="InterPro" id="IPR036443">
    <property type="entry name" value="Znf_RanBP2_sf"/>
</dbReference>
<keyword evidence="13" id="KW-1185">Reference proteome</keyword>
<feature type="compositionally biased region" description="Basic residues" evidence="10">
    <location>
        <begin position="1411"/>
        <end position="1432"/>
    </location>
</feature>
<sequence length="1432" mass="166657">MESKNHFFKIPFNVQKDKENAKIDNNLHIVGIIDASGSMASWWKWVAEFYNVAIPQDSLKTFTFDHRVQHCDTNKLTDRIQNHGGGRTAIPEVFAEFEKHLQTVPMDKNITVLFISDGQDNSLHTLEQRMNKLKGNNEDRKINFVCLGIKSGFPTFLSMQLRKLYHRGDEAIPALFLVEYVSEKAFFNKFEGIKKYFYSSGSVQVEPAIQFFPWDESVTDSAYEGSWVITKADVVKVNGIEHKVQTENLNVEQLVEIFRGWVQQIQLNSLTDMKEAQEIAKIALGEMKRLIEKSNQEMGLNVLMKLDEQNNKVGDAFAMRAKKNYIIRYGGKLQWFLDEIEQISKGINAKADNEFEAAKRMNIGTITGKYQQKVLALKNIPANKFLEFVQEFKQKLQEAKIEKPEGEGQISCVKQILLQNDFVSGLDYITNQYDFVEMFELTGNGFKLKRTDQTETNPYQAEGKGVSRKILDWPSIIQKDFRIQVKGKDQILFSQTEISALEDGFVDEINAIIPFFSKNLDSDISQLLNSNLMHMAFSYLITQNADILIEDSYLILVGHFLTVIFNQFNQQQKQEKQEFLQKAYESLHVYYKFNQSFQQRALLLNKNPQIYFKNYGDDHVLKTLTMVFYLVQGGQINQQQKEKLFEIFNLYFFNKFVKQFNSDINKILKPEITEKEKDIMRKYFQENINSYYSISAFRKGFSLKLEELLQKSSSDAVIPKKDLYNNDKNDLSLQTLEAFGKLMLEKSYKYTDYSMMAKHVCQNPEKYLETEVNWDLQDLNKVVLSQINQENIKFMPGYSVFFEEIEQLYTQNFQQNHWGIRPIKQEEVKQICKEKGIEYGQLKFTISGLLENACCARNCSFFLQPREDLDKHLAGWQGKIPKGFHRFVNSRLEMSSKQLMKQAKLKWGKAFPNKYGVDEKYVMKYFQETLEAYQINKYGEIKQVNDEEELKREKEFNESITGIVKQRWLKKIEKQGVNPFQGNQLKQQYKAIISEEPQQQLKQDLQQQQNQKKNKEPWMCQSCTVENPGENDICFVCQWNPKKPDEWHCSECTFLNNPKHKKCIMCDQGVKPVRKEIKIEKPKEEQKKQDDNVNKEKQEEQQKEKSKFEQNQEQIPEILRKKWNNEQKYLKTLLTENDEHLSFKAISKPLENNKKNLEFEGLKYVAGVDISFSQDVENLACSYLAVLSFPSLEIVYEDFEFIKLDQPYVSGFLAFREAAHILKLFEKLFKNKPEINPQVVMVDGNGILHQNGCGLASHLGILLDIPTIGVAKTTFYADGLTKDVVLKDFQEVAQQKGDYSYLKGQSGRIWGAALKSEQNVKNPIYVSIGTNISLDTACQLVQQCRIPEPVRIADLNSREQIRNLKNPDEKQLAQDNKLPFLTEFIEDEFPDNPEADENLKDGQHQNLSRAERRKQHKKNQRGKKGGYRGKKK</sequence>
<keyword evidence="7" id="KW-0378">Hydrolase</keyword>
<dbReference type="InterPro" id="IPR036465">
    <property type="entry name" value="vWFA_dom_sf"/>
</dbReference>
<dbReference type="CDD" id="cd06559">
    <property type="entry name" value="Endonuclease_V"/>
    <property type="match status" value="1"/>
</dbReference>
<evidence type="ECO:0000313" key="12">
    <source>
        <dbReference type="EMBL" id="KRX05847.1"/>
    </source>
</evidence>
<keyword evidence="2" id="KW-0963">Cytoplasm</keyword>
<evidence type="ECO:0000256" key="8">
    <source>
        <dbReference type="ARBA" id="ARBA00022833"/>
    </source>
</evidence>
<dbReference type="GO" id="GO:0003727">
    <property type="term" value="F:single-stranded RNA binding"/>
    <property type="evidence" value="ECO:0007669"/>
    <property type="project" value="TreeGrafter"/>
</dbReference>
<evidence type="ECO:0000256" key="3">
    <source>
        <dbReference type="ARBA" id="ARBA00022722"/>
    </source>
</evidence>
<feature type="compositionally biased region" description="Basic and acidic residues" evidence="10">
    <location>
        <begin position="1077"/>
        <end position="1110"/>
    </location>
</feature>
<dbReference type="Proteomes" id="UP000054937">
    <property type="component" value="Unassembled WGS sequence"/>
</dbReference>
<dbReference type="SMART" id="SM00547">
    <property type="entry name" value="ZnF_RBZ"/>
    <property type="match status" value="2"/>
</dbReference>
<dbReference type="GO" id="GO:0008270">
    <property type="term" value="F:zinc ion binding"/>
    <property type="evidence" value="ECO:0007669"/>
    <property type="project" value="UniProtKB-KW"/>
</dbReference>
<dbReference type="SUPFAM" id="SSF53300">
    <property type="entry name" value="vWA-like"/>
    <property type="match status" value="1"/>
</dbReference>
<dbReference type="PANTHER" id="PTHR28511:SF1">
    <property type="entry name" value="ENDONUCLEASE V"/>
    <property type="match status" value="1"/>
</dbReference>
<feature type="domain" description="RanBP2-type" evidence="11">
    <location>
        <begin position="1043"/>
        <end position="1066"/>
    </location>
</feature>
<dbReference type="Pfam" id="PF04493">
    <property type="entry name" value="Endonuclease_5"/>
    <property type="match status" value="1"/>
</dbReference>
<evidence type="ECO:0000256" key="2">
    <source>
        <dbReference type="ARBA" id="ARBA00022490"/>
    </source>
</evidence>
<keyword evidence="6 9" id="KW-0863">Zinc-finger</keyword>
<dbReference type="GO" id="GO:0016891">
    <property type="term" value="F:RNA endonuclease activity producing 5'-phosphomonoesters, hydrolytic mechanism"/>
    <property type="evidence" value="ECO:0007669"/>
    <property type="project" value="TreeGrafter"/>
</dbReference>
<keyword evidence="3" id="KW-0540">Nuclease</keyword>
<evidence type="ECO:0000256" key="10">
    <source>
        <dbReference type="SAM" id="MobiDB-lite"/>
    </source>
</evidence>
<comment type="subcellular location">
    <subcellularLocation>
        <location evidence="1">Cytoplasm</location>
    </subcellularLocation>
</comment>
<dbReference type="Pfam" id="PF05762">
    <property type="entry name" value="VWA_CoxE"/>
    <property type="match status" value="1"/>
</dbReference>
<dbReference type="PROSITE" id="PS50199">
    <property type="entry name" value="ZF_RANBP2_2"/>
    <property type="match status" value="1"/>
</dbReference>
<evidence type="ECO:0000256" key="7">
    <source>
        <dbReference type="ARBA" id="ARBA00022801"/>
    </source>
</evidence>
<keyword evidence="5" id="KW-0255">Endonuclease</keyword>
<keyword evidence="4" id="KW-0479">Metal-binding</keyword>
<dbReference type="HAMAP" id="MF_00801">
    <property type="entry name" value="Endonuclease_5"/>
    <property type="match status" value="1"/>
</dbReference>
<dbReference type="EMBL" id="LDAU01000103">
    <property type="protein sequence ID" value="KRX05847.1"/>
    <property type="molecule type" value="Genomic_DNA"/>
</dbReference>
<dbReference type="PANTHER" id="PTHR28511">
    <property type="entry name" value="ENDONUCLEASE V"/>
    <property type="match status" value="1"/>
</dbReference>
<comment type="caution">
    <text evidence="12">The sequence shown here is derived from an EMBL/GenBank/DDBJ whole genome shotgun (WGS) entry which is preliminary data.</text>
</comment>
<dbReference type="InterPro" id="IPR001876">
    <property type="entry name" value="Znf_RanBP2"/>
</dbReference>
<feature type="region of interest" description="Disordered" evidence="10">
    <location>
        <begin position="1389"/>
        <end position="1432"/>
    </location>
</feature>